<comment type="caution">
    <text evidence="2">The sequence shown here is derived from an EMBL/GenBank/DDBJ whole genome shotgun (WGS) entry which is preliminary data.</text>
</comment>
<dbReference type="AlphaFoldDB" id="A0A7W7KEL1"/>
<dbReference type="Gene3D" id="1.10.101.10">
    <property type="entry name" value="PGBD-like superfamily/PGBD"/>
    <property type="match status" value="1"/>
</dbReference>
<evidence type="ECO:0000259" key="1">
    <source>
        <dbReference type="SMART" id="SM00644"/>
    </source>
</evidence>
<dbReference type="GO" id="GO:0008745">
    <property type="term" value="F:N-acetylmuramoyl-L-alanine amidase activity"/>
    <property type="evidence" value="ECO:0007669"/>
    <property type="project" value="InterPro"/>
</dbReference>
<dbReference type="SUPFAM" id="SSF55846">
    <property type="entry name" value="N-acetylmuramoyl-L-alanine amidase-like"/>
    <property type="match status" value="1"/>
</dbReference>
<dbReference type="InterPro" id="IPR036366">
    <property type="entry name" value="PGBDSf"/>
</dbReference>
<evidence type="ECO:0000313" key="2">
    <source>
        <dbReference type="EMBL" id="MBB4860628.1"/>
    </source>
</evidence>
<dbReference type="Gene3D" id="3.40.80.10">
    <property type="entry name" value="Peptidoglycan recognition protein-like"/>
    <property type="match status" value="1"/>
</dbReference>
<gene>
    <name evidence="2" type="ORF">HNO88_003972</name>
</gene>
<organism evidence="2 3">
    <name type="scientific">Novosphingobium chloroacetimidivorans</name>
    <dbReference type="NCBI Taxonomy" id="1428314"/>
    <lineage>
        <taxon>Bacteria</taxon>
        <taxon>Pseudomonadati</taxon>
        <taxon>Pseudomonadota</taxon>
        <taxon>Alphaproteobacteria</taxon>
        <taxon>Sphingomonadales</taxon>
        <taxon>Sphingomonadaceae</taxon>
        <taxon>Novosphingobium</taxon>
    </lineage>
</organism>
<dbReference type="SUPFAM" id="SSF47090">
    <property type="entry name" value="PGBD-like"/>
    <property type="match status" value="1"/>
</dbReference>
<name>A0A7W7KEL1_9SPHN</name>
<sequence>MVYSLTWLPDVLLKANLKVAEVPDWRTRGRAEMGPVRGVMVHHTVGLPEGNMPSLDLLVRGRSELPGPLSQLGLGRDGTYYVIAAGRANHAGKGVWRGVATGNSSFIGIEAENTGKREDVWPKVQVDALRRGVAAILAHIGSDASMVCGHKEFATPAGRKIDPLFDMPLFREAVATMLVEGVPPAPAIPAVDLVSRPTLRRGAKGDLVRTLQAALGVTPATGNFGPVTEATLRGFQRQHGLVPDGIAGPKTWARIDRVTTDARALVASAVAPIASAVGAGDIPVADDAQHPVTPQGDRLIGPNGRGFASKFRLGFVTNGQTSARAYLGANPAAGEGVSASALRCVCAVTGNEGGFEAVNSWDLAFMSFGIMQWTVGVGSDPGELAALLARLKRDEPGAFIECFGRFGLDVPADTGSTTGRLTLGRLAMADSASKKPLRSPEWAYRFWRAGHHSAVRRCQLQHAAARVARFANVPLRGHPLRQWVTSELGMAHLLDQHVNRPGHVPKTLEQALNALIAAGRVEPDPARWNGDDEQRLIDRYLTLRAKTSMTHSQQRATRIIDQARDGLLEAGRGSFD</sequence>
<accession>A0A7W7KEL1</accession>
<dbReference type="InterPro" id="IPR002477">
    <property type="entry name" value="Peptidoglycan-bd-like"/>
</dbReference>
<dbReference type="SMART" id="SM00644">
    <property type="entry name" value="Ami_2"/>
    <property type="match status" value="1"/>
</dbReference>
<dbReference type="RefSeq" id="WP_184249777.1">
    <property type="nucleotide sequence ID" value="NZ_JACHLR010000026.1"/>
</dbReference>
<dbReference type="EMBL" id="JACHLR010000026">
    <property type="protein sequence ID" value="MBB4860628.1"/>
    <property type="molecule type" value="Genomic_DNA"/>
</dbReference>
<proteinExistence type="predicted"/>
<dbReference type="Pfam" id="PF01510">
    <property type="entry name" value="Amidase_2"/>
    <property type="match status" value="1"/>
</dbReference>
<feature type="domain" description="N-acetylmuramoyl-L-alanine amidase" evidence="1">
    <location>
        <begin position="24"/>
        <end position="164"/>
    </location>
</feature>
<dbReference type="Proteomes" id="UP000555448">
    <property type="component" value="Unassembled WGS sequence"/>
</dbReference>
<evidence type="ECO:0000313" key="3">
    <source>
        <dbReference type="Proteomes" id="UP000555448"/>
    </source>
</evidence>
<dbReference type="InterPro" id="IPR036365">
    <property type="entry name" value="PGBD-like_sf"/>
</dbReference>
<protein>
    <recommendedName>
        <fullName evidence="1">N-acetylmuramoyl-L-alanine amidase domain-containing protein</fullName>
    </recommendedName>
</protein>
<dbReference type="Pfam" id="PF01471">
    <property type="entry name" value="PG_binding_1"/>
    <property type="match status" value="1"/>
</dbReference>
<dbReference type="GO" id="GO:0009253">
    <property type="term" value="P:peptidoglycan catabolic process"/>
    <property type="evidence" value="ECO:0007669"/>
    <property type="project" value="InterPro"/>
</dbReference>
<dbReference type="InterPro" id="IPR002502">
    <property type="entry name" value="Amidase_domain"/>
</dbReference>
<dbReference type="InterPro" id="IPR036505">
    <property type="entry name" value="Amidase/PGRP_sf"/>
</dbReference>
<keyword evidence="3" id="KW-1185">Reference proteome</keyword>
<reference evidence="2 3" key="1">
    <citation type="submission" date="2020-08" db="EMBL/GenBank/DDBJ databases">
        <title>Functional genomics of gut bacteria from endangered species of beetles.</title>
        <authorList>
            <person name="Carlos-Shanley C."/>
        </authorList>
    </citation>
    <scope>NUCLEOTIDE SEQUENCE [LARGE SCALE GENOMIC DNA]</scope>
    <source>
        <strain evidence="2 3">S00245</strain>
    </source>
</reference>